<evidence type="ECO:0000256" key="5">
    <source>
        <dbReference type="ARBA" id="ARBA00023163"/>
    </source>
</evidence>
<dbReference type="Gene3D" id="1.25.40.10">
    <property type="entry name" value="Tetratricopeptide repeat domain"/>
    <property type="match status" value="1"/>
</dbReference>
<dbReference type="SUPFAM" id="SSF48452">
    <property type="entry name" value="TPR-like"/>
    <property type="match status" value="1"/>
</dbReference>
<protein>
    <submittedName>
        <fullName evidence="8">SARP family transcriptional regulator</fullName>
    </submittedName>
</protein>
<keyword evidence="9" id="KW-1185">Reference proteome</keyword>
<accession>A0A101PR01</accession>
<gene>
    <name evidence="8" type="ORF">AQJ11_41285</name>
</gene>
<dbReference type="InterPro" id="IPR011990">
    <property type="entry name" value="TPR-like_helical_dom_sf"/>
</dbReference>
<reference evidence="8 9" key="1">
    <citation type="submission" date="2015-10" db="EMBL/GenBank/DDBJ databases">
        <title>Draft genome sequence of Streptomyces corchorusii DSM 40340, type strain for the species Streptomyces corchorusii.</title>
        <authorList>
            <person name="Ruckert C."/>
            <person name="Winkler A."/>
            <person name="Kalinowski J."/>
            <person name="Kampfer P."/>
            <person name="Glaeser S."/>
        </authorList>
    </citation>
    <scope>NUCLEOTIDE SEQUENCE [LARGE SCALE GENOMIC DNA]</scope>
    <source>
        <strain evidence="8 9">DSM 40340</strain>
    </source>
</reference>
<name>A0A101PR01_STRCK</name>
<dbReference type="Gene3D" id="1.10.10.10">
    <property type="entry name" value="Winged helix-like DNA-binding domain superfamily/Winged helix DNA-binding domain"/>
    <property type="match status" value="1"/>
</dbReference>
<dbReference type="GO" id="GO:0006355">
    <property type="term" value="P:regulation of DNA-templated transcription"/>
    <property type="evidence" value="ECO:0007669"/>
    <property type="project" value="InterPro"/>
</dbReference>
<evidence type="ECO:0000256" key="1">
    <source>
        <dbReference type="ARBA" id="ARBA00005820"/>
    </source>
</evidence>
<keyword evidence="4 6" id="KW-0238">DNA-binding</keyword>
<dbReference type="Proteomes" id="UP000053398">
    <property type="component" value="Unassembled WGS sequence"/>
</dbReference>
<dbReference type="SMART" id="SM00862">
    <property type="entry name" value="Trans_reg_C"/>
    <property type="match status" value="1"/>
</dbReference>
<evidence type="ECO:0000256" key="3">
    <source>
        <dbReference type="ARBA" id="ARBA00023015"/>
    </source>
</evidence>
<dbReference type="InterPro" id="IPR016032">
    <property type="entry name" value="Sig_transdc_resp-reg_C-effctor"/>
</dbReference>
<evidence type="ECO:0000259" key="7">
    <source>
        <dbReference type="PROSITE" id="PS51755"/>
    </source>
</evidence>
<dbReference type="InterPro" id="IPR036388">
    <property type="entry name" value="WH-like_DNA-bd_sf"/>
</dbReference>
<sequence length="267" mass="30049">MQKVVKLANPSKAKSKGAVRFRLLGPLEIRTGDRINTLAGARQRTLLAVLLVDSGRPLPVEQLYNHLWGEAPPPTVGNSLQAHVYRLRRTLQQISDPATGPRLLTRPSGYVLELNEATVDVDIFHQSITRARSLMRRDPIAAHSLFEEALSLWQGDPLQDVIQGPTCRSVALQLKEEYLTAMEDKLSLGIDIADPVRTIGELKRMSMAHPWRERITELLMLALYRAGRQAEALETYNSARRRLVDELGIEPSVQLRERLQEILNQAT</sequence>
<dbReference type="Pfam" id="PF00486">
    <property type="entry name" value="Trans_reg_C"/>
    <property type="match status" value="1"/>
</dbReference>
<keyword evidence="3" id="KW-0805">Transcription regulation</keyword>
<evidence type="ECO:0000313" key="9">
    <source>
        <dbReference type="Proteomes" id="UP000053398"/>
    </source>
</evidence>
<dbReference type="InterPro" id="IPR001867">
    <property type="entry name" value="OmpR/PhoB-type_DNA-bd"/>
</dbReference>
<dbReference type="GO" id="GO:0000160">
    <property type="term" value="P:phosphorelay signal transduction system"/>
    <property type="evidence" value="ECO:0007669"/>
    <property type="project" value="UniProtKB-KW"/>
</dbReference>
<organism evidence="8 9">
    <name type="scientific">Streptomyces corchorusii</name>
    <name type="common">Streptomyces chibaensis</name>
    <dbReference type="NCBI Taxonomy" id="1903"/>
    <lineage>
        <taxon>Bacteria</taxon>
        <taxon>Bacillati</taxon>
        <taxon>Actinomycetota</taxon>
        <taxon>Actinomycetes</taxon>
        <taxon>Kitasatosporales</taxon>
        <taxon>Streptomycetaceae</taxon>
        <taxon>Streptomyces</taxon>
    </lineage>
</organism>
<evidence type="ECO:0000256" key="6">
    <source>
        <dbReference type="PROSITE-ProRule" id="PRU01091"/>
    </source>
</evidence>
<feature type="DNA-binding region" description="OmpR/PhoB-type" evidence="6">
    <location>
        <begin position="10"/>
        <end position="114"/>
    </location>
</feature>
<keyword evidence="5" id="KW-0804">Transcription</keyword>
<dbReference type="EMBL" id="LMWP01000064">
    <property type="protein sequence ID" value="KUN16070.1"/>
    <property type="molecule type" value="Genomic_DNA"/>
</dbReference>
<dbReference type="PANTHER" id="PTHR35807">
    <property type="entry name" value="TRANSCRIPTIONAL REGULATOR REDD-RELATED"/>
    <property type="match status" value="1"/>
</dbReference>
<dbReference type="PANTHER" id="PTHR35807:SF1">
    <property type="entry name" value="TRANSCRIPTIONAL REGULATOR REDD"/>
    <property type="match status" value="1"/>
</dbReference>
<dbReference type="GO" id="GO:0003677">
    <property type="term" value="F:DNA binding"/>
    <property type="evidence" value="ECO:0007669"/>
    <property type="project" value="UniProtKB-UniRule"/>
</dbReference>
<dbReference type="Pfam" id="PF03704">
    <property type="entry name" value="BTAD"/>
    <property type="match status" value="1"/>
</dbReference>
<dbReference type="CDD" id="cd15831">
    <property type="entry name" value="BTAD"/>
    <property type="match status" value="1"/>
</dbReference>
<evidence type="ECO:0000256" key="4">
    <source>
        <dbReference type="ARBA" id="ARBA00023125"/>
    </source>
</evidence>
<dbReference type="AlphaFoldDB" id="A0A101PR01"/>
<comment type="similarity">
    <text evidence="1">Belongs to the AfsR/DnrI/RedD regulatory family.</text>
</comment>
<dbReference type="InterPro" id="IPR005158">
    <property type="entry name" value="BTAD"/>
</dbReference>
<dbReference type="InterPro" id="IPR051677">
    <property type="entry name" value="AfsR-DnrI-RedD_regulator"/>
</dbReference>
<feature type="domain" description="OmpR/PhoB-type" evidence="7">
    <location>
        <begin position="10"/>
        <end position="114"/>
    </location>
</feature>
<evidence type="ECO:0000313" key="8">
    <source>
        <dbReference type="EMBL" id="KUN16070.1"/>
    </source>
</evidence>
<dbReference type="PROSITE" id="PS51755">
    <property type="entry name" value="OMPR_PHOB"/>
    <property type="match status" value="1"/>
</dbReference>
<keyword evidence="2" id="KW-0902">Two-component regulatory system</keyword>
<comment type="caution">
    <text evidence="8">The sequence shown here is derived from an EMBL/GenBank/DDBJ whole genome shotgun (WGS) entry which is preliminary data.</text>
</comment>
<dbReference type="SUPFAM" id="SSF46894">
    <property type="entry name" value="C-terminal effector domain of the bipartite response regulators"/>
    <property type="match status" value="1"/>
</dbReference>
<proteinExistence type="inferred from homology"/>
<dbReference type="SMART" id="SM01043">
    <property type="entry name" value="BTAD"/>
    <property type="match status" value="1"/>
</dbReference>
<evidence type="ECO:0000256" key="2">
    <source>
        <dbReference type="ARBA" id="ARBA00023012"/>
    </source>
</evidence>